<comment type="caution">
    <text evidence="1">The sequence shown here is derived from an EMBL/GenBank/DDBJ whole genome shotgun (WGS) entry which is preliminary data.</text>
</comment>
<dbReference type="RefSeq" id="XP_044661803.1">
    <property type="nucleotide sequence ID" value="XM_044805868.1"/>
</dbReference>
<dbReference type="Proteomes" id="UP000825890">
    <property type="component" value="Unassembled WGS sequence"/>
</dbReference>
<proteinExistence type="predicted"/>
<protein>
    <submittedName>
        <fullName evidence="1">Uncharacterized protein</fullName>
    </submittedName>
</protein>
<organism evidence="1 2">
    <name type="scientific">Cercospora kikuchii</name>
    <dbReference type="NCBI Taxonomy" id="84275"/>
    <lineage>
        <taxon>Eukaryota</taxon>
        <taxon>Fungi</taxon>
        <taxon>Dikarya</taxon>
        <taxon>Ascomycota</taxon>
        <taxon>Pezizomycotina</taxon>
        <taxon>Dothideomycetes</taxon>
        <taxon>Dothideomycetidae</taxon>
        <taxon>Mycosphaerellales</taxon>
        <taxon>Mycosphaerellaceae</taxon>
        <taxon>Cercospora</taxon>
    </lineage>
</organism>
<keyword evidence="2" id="KW-1185">Reference proteome</keyword>
<dbReference type="EMBL" id="BOLY01000007">
    <property type="protein sequence ID" value="GIZ47316.1"/>
    <property type="molecule type" value="Genomic_DNA"/>
</dbReference>
<gene>
    <name evidence="1" type="ORF">CKM354_001041100</name>
</gene>
<reference evidence="1 2" key="1">
    <citation type="submission" date="2021-01" db="EMBL/GenBank/DDBJ databases">
        <title>Cercospora kikuchii MAFF 305040 whole genome shotgun sequence.</title>
        <authorList>
            <person name="Kashiwa T."/>
            <person name="Suzuki T."/>
        </authorList>
    </citation>
    <scope>NUCLEOTIDE SEQUENCE [LARGE SCALE GENOMIC DNA]</scope>
    <source>
        <strain evidence="1 2">MAFF 305040</strain>
    </source>
</reference>
<evidence type="ECO:0000313" key="1">
    <source>
        <dbReference type="EMBL" id="GIZ47316.1"/>
    </source>
</evidence>
<evidence type="ECO:0000313" key="2">
    <source>
        <dbReference type="Proteomes" id="UP000825890"/>
    </source>
</evidence>
<accession>A0A9P3CRG8</accession>
<name>A0A9P3CRG8_9PEZI</name>
<sequence>MSLHSSYINSTNSTSTFELGVEKPFAQQRSRNALSVMDVRPSNAVELKGVAMPASRIGPVSIKLKFQPTAKLRPLKEEVLELIEPWRDDADNPPPFTAGELIVIILVLNDLLALRRKEIHAEILAAFQ</sequence>
<dbReference type="GeneID" id="68295986"/>
<dbReference type="AlphaFoldDB" id="A0A9P3CRG8"/>